<evidence type="ECO:0000256" key="1">
    <source>
        <dbReference type="ARBA" id="ARBA00006328"/>
    </source>
</evidence>
<dbReference type="RefSeq" id="WP_188889387.1">
    <property type="nucleotide sequence ID" value="NZ_BMHY01000004.1"/>
</dbReference>
<dbReference type="Proteomes" id="UP000600247">
    <property type="component" value="Unassembled WGS sequence"/>
</dbReference>
<feature type="domain" description="NmrA-like" evidence="3">
    <location>
        <begin position="4"/>
        <end position="258"/>
    </location>
</feature>
<accession>A0A917H5E0</accession>
<evidence type="ECO:0000313" key="5">
    <source>
        <dbReference type="Proteomes" id="UP000600247"/>
    </source>
</evidence>
<dbReference type="InterPro" id="IPR036291">
    <property type="entry name" value="NAD(P)-bd_dom_sf"/>
</dbReference>
<reference evidence="4 5" key="1">
    <citation type="journal article" date="2014" name="Int. J. Syst. Evol. Microbiol.">
        <title>Complete genome sequence of Corynebacterium casei LMG S-19264T (=DSM 44701T), isolated from a smear-ripened cheese.</title>
        <authorList>
            <consortium name="US DOE Joint Genome Institute (JGI-PGF)"/>
            <person name="Walter F."/>
            <person name="Albersmeier A."/>
            <person name="Kalinowski J."/>
            <person name="Ruckert C."/>
        </authorList>
    </citation>
    <scope>NUCLEOTIDE SEQUENCE [LARGE SCALE GENOMIC DNA]</scope>
    <source>
        <strain evidence="4 5">CGMCC 1.15286</strain>
    </source>
</reference>
<evidence type="ECO:0000259" key="3">
    <source>
        <dbReference type="Pfam" id="PF05368"/>
    </source>
</evidence>
<dbReference type="InterPro" id="IPR008030">
    <property type="entry name" value="NmrA-like"/>
</dbReference>
<keyword evidence="2" id="KW-0521">NADP</keyword>
<name>A0A917H5E0_9BACL</name>
<dbReference type="InterPro" id="IPR051164">
    <property type="entry name" value="NmrA-like_oxidored"/>
</dbReference>
<dbReference type="Pfam" id="PF05368">
    <property type="entry name" value="NmrA"/>
    <property type="match status" value="1"/>
</dbReference>
<keyword evidence="5" id="KW-1185">Reference proteome</keyword>
<dbReference type="Gene3D" id="3.90.25.10">
    <property type="entry name" value="UDP-galactose 4-epimerase, domain 1"/>
    <property type="match status" value="1"/>
</dbReference>
<evidence type="ECO:0000256" key="2">
    <source>
        <dbReference type="ARBA" id="ARBA00022857"/>
    </source>
</evidence>
<dbReference type="SUPFAM" id="SSF51735">
    <property type="entry name" value="NAD(P)-binding Rossmann-fold domains"/>
    <property type="match status" value="1"/>
</dbReference>
<dbReference type="AlphaFoldDB" id="A0A917H5E0"/>
<dbReference type="PANTHER" id="PTHR42748:SF7">
    <property type="entry name" value="NMRA LIKE REDOX SENSOR 1-RELATED"/>
    <property type="match status" value="1"/>
</dbReference>
<gene>
    <name evidence="4" type="ORF">GCM10010918_23440</name>
</gene>
<sequence length="294" mass="31801">MTTTKRVLVYGAAGVQGGAVAEKLLQAGFEVHAFARTEEKAELLRSKGIQAQQGDLNDYESLLQAHQHADIVYLQLPVDYRPELARGYLRNAIAAAKSAQIELLVLNTNVFVPDQTTEAVAIEFKRELMNDAQESGLPVVFLQPTLYLENLFVPGVFNDQVLAYPVPAQEPLAWVSIDDAAQYAVYAIQHPELAGQTIPVIGPDYLTGQQLAAQLGETLGRPVAFHSLATTDFEAALRPLLGEETSAGLAGLYEWIGANSRLLPEPGQSVLAAGLKLTSTSSWFANAVKQGIFK</sequence>
<comment type="caution">
    <text evidence="4">The sequence shown here is derived from an EMBL/GenBank/DDBJ whole genome shotgun (WGS) entry which is preliminary data.</text>
</comment>
<proteinExistence type="inferred from homology"/>
<dbReference type="EMBL" id="BMHY01000004">
    <property type="protein sequence ID" value="GGG67975.1"/>
    <property type="molecule type" value="Genomic_DNA"/>
</dbReference>
<organism evidence="4 5">
    <name type="scientific">Paenibacillus radicis</name>
    <name type="common">ex Gao et al. 2016</name>
    <dbReference type="NCBI Taxonomy" id="1737354"/>
    <lineage>
        <taxon>Bacteria</taxon>
        <taxon>Bacillati</taxon>
        <taxon>Bacillota</taxon>
        <taxon>Bacilli</taxon>
        <taxon>Bacillales</taxon>
        <taxon>Paenibacillaceae</taxon>
        <taxon>Paenibacillus</taxon>
    </lineage>
</organism>
<protein>
    <submittedName>
        <fullName evidence="4">NAD(P)-dependent oxidoreductase</fullName>
    </submittedName>
</protein>
<evidence type="ECO:0000313" key="4">
    <source>
        <dbReference type="EMBL" id="GGG67975.1"/>
    </source>
</evidence>
<dbReference type="PANTHER" id="PTHR42748">
    <property type="entry name" value="NITROGEN METABOLITE REPRESSION PROTEIN NMRA FAMILY MEMBER"/>
    <property type="match status" value="1"/>
</dbReference>
<comment type="similarity">
    <text evidence="1">Belongs to the NmrA-type oxidoreductase family.</text>
</comment>
<dbReference type="Gene3D" id="3.40.50.720">
    <property type="entry name" value="NAD(P)-binding Rossmann-like Domain"/>
    <property type="match status" value="1"/>
</dbReference>